<feature type="transmembrane region" description="Helical" evidence="9">
    <location>
        <begin position="327"/>
        <end position="346"/>
    </location>
</feature>
<evidence type="ECO:0000256" key="4">
    <source>
        <dbReference type="ARBA" id="ARBA00022475"/>
    </source>
</evidence>
<evidence type="ECO:0000313" key="11">
    <source>
        <dbReference type="EMBL" id="MCO8275189.1"/>
    </source>
</evidence>
<evidence type="ECO:0000256" key="5">
    <source>
        <dbReference type="ARBA" id="ARBA00022597"/>
    </source>
</evidence>
<protein>
    <submittedName>
        <fullName evidence="11">Sugar efflux transporter</fullName>
    </submittedName>
</protein>
<dbReference type="PANTHER" id="PTHR23535:SF2">
    <property type="entry name" value="SUGAR EFFLUX TRANSPORTER A-RELATED"/>
    <property type="match status" value="1"/>
</dbReference>
<feature type="transmembrane region" description="Helical" evidence="9">
    <location>
        <begin position="37"/>
        <end position="57"/>
    </location>
</feature>
<evidence type="ECO:0000256" key="8">
    <source>
        <dbReference type="ARBA" id="ARBA00023136"/>
    </source>
</evidence>
<keyword evidence="12" id="KW-1185">Reference proteome</keyword>
<feature type="transmembrane region" description="Helical" evidence="9">
    <location>
        <begin position="157"/>
        <end position="178"/>
    </location>
</feature>
<keyword evidence="8 9" id="KW-0472">Membrane</keyword>
<comment type="similarity">
    <text evidence="2">Belongs to the major facilitator superfamily. Set transporter family.</text>
</comment>
<dbReference type="PROSITE" id="PS50850">
    <property type="entry name" value="MFS"/>
    <property type="match status" value="1"/>
</dbReference>
<keyword evidence="4" id="KW-1003">Cell membrane</keyword>
<evidence type="ECO:0000259" key="10">
    <source>
        <dbReference type="PROSITE" id="PS50850"/>
    </source>
</evidence>
<evidence type="ECO:0000256" key="6">
    <source>
        <dbReference type="ARBA" id="ARBA00022692"/>
    </source>
</evidence>
<feature type="transmembrane region" description="Helical" evidence="9">
    <location>
        <begin position="203"/>
        <end position="228"/>
    </location>
</feature>
<dbReference type="InterPro" id="IPR020846">
    <property type="entry name" value="MFS_dom"/>
</dbReference>
<evidence type="ECO:0000256" key="1">
    <source>
        <dbReference type="ARBA" id="ARBA00004651"/>
    </source>
</evidence>
<feature type="transmembrane region" description="Helical" evidence="9">
    <location>
        <begin position="135"/>
        <end position="151"/>
    </location>
</feature>
<feature type="transmembrane region" description="Helical" evidence="9">
    <location>
        <begin position="240"/>
        <end position="261"/>
    </location>
</feature>
<evidence type="ECO:0000256" key="3">
    <source>
        <dbReference type="ARBA" id="ARBA00022448"/>
    </source>
</evidence>
<dbReference type="Gene3D" id="1.20.1250.20">
    <property type="entry name" value="MFS general substrate transporter like domains"/>
    <property type="match status" value="2"/>
</dbReference>
<keyword evidence="6 9" id="KW-0812">Transmembrane</keyword>
<evidence type="ECO:0000256" key="2">
    <source>
        <dbReference type="ARBA" id="ARBA00006523"/>
    </source>
</evidence>
<evidence type="ECO:0000313" key="12">
    <source>
        <dbReference type="Proteomes" id="UP001523369"/>
    </source>
</evidence>
<dbReference type="PANTHER" id="PTHR23535">
    <property type="entry name" value="SUGAR EFFLUX TRANSPORTER A-RELATED"/>
    <property type="match status" value="1"/>
</dbReference>
<keyword evidence="3" id="KW-0813">Transport</keyword>
<dbReference type="InterPro" id="IPR036259">
    <property type="entry name" value="MFS_trans_sf"/>
</dbReference>
<reference evidence="11 12" key="1">
    <citation type="submission" date="2022-06" db="EMBL/GenBank/DDBJ databases">
        <title>New Species of the Genus Actinoplanes, ActinopZanes ferrugineus.</title>
        <authorList>
            <person name="Ding P."/>
        </authorList>
    </citation>
    <scope>NUCLEOTIDE SEQUENCE [LARGE SCALE GENOMIC DNA]</scope>
    <source>
        <strain evidence="11 12">TRM88003</strain>
    </source>
</reference>
<feature type="domain" description="Major facilitator superfamily (MFS) profile" evidence="10">
    <location>
        <begin position="204"/>
        <end position="395"/>
    </location>
</feature>
<dbReference type="Proteomes" id="UP001523369">
    <property type="component" value="Unassembled WGS sequence"/>
</dbReference>
<organism evidence="11 12">
    <name type="scientific">Paractinoplanes aksuensis</name>
    <dbReference type="NCBI Taxonomy" id="2939490"/>
    <lineage>
        <taxon>Bacteria</taxon>
        <taxon>Bacillati</taxon>
        <taxon>Actinomycetota</taxon>
        <taxon>Actinomycetes</taxon>
        <taxon>Micromonosporales</taxon>
        <taxon>Micromonosporaceae</taxon>
        <taxon>Paractinoplanes</taxon>
    </lineage>
</organism>
<dbReference type="SUPFAM" id="SSF103473">
    <property type="entry name" value="MFS general substrate transporter"/>
    <property type="match status" value="1"/>
</dbReference>
<evidence type="ECO:0000256" key="9">
    <source>
        <dbReference type="SAM" id="Phobius"/>
    </source>
</evidence>
<accession>A0ABT1DWF8</accession>
<feature type="transmembrane region" description="Helical" evidence="9">
    <location>
        <begin position="270"/>
        <end position="287"/>
    </location>
</feature>
<dbReference type="EMBL" id="JAMYJR010000035">
    <property type="protein sequence ID" value="MCO8275189.1"/>
    <property type="molecule type" value="Genomic_DNA"/>
</dbReference>
<feature type="transmembrane region" description="Helical" evidence="9">
    <location>
        <begin position="358"/>
        <end position="375"/>
    </location>
</feature>
<feature type="transmembrane region" description="Helical" evidence="9">
    <location>
        <begin position="293"/>
        <end position="315"/>
    </location>
</feature>
<feature type="transmembrane region" description="Helical" evidence="9">
    <location>
        <begin position="69"/>
        <end position="87"/>
    </location>
</feature>
<evidence type="ECO:0000256" key="7">
    <source>
        <dbReference type="ARBA" id="ARBA00022989"/>
    </source>
</evidence>
<feature type="transmembrane region" description="Helical" evidence="9">
    <location>
        <begin position="93"/>
        <end position="114"/>
    </location>
</feature>
<sequence>MTAPLALIFLALGLSVALVFPFQTLFLTDAVQASPLQVTLFLLAAPLSSVLVSWWVGNFSDRRPVRRHLIIGTALAGAVAALGTAFARDFWVVLGLTVTATALAGAALPQLFAYARVSFQDAGRAAMAMSGLRTLFSLSWVAGPFLAALLLEAGTFTLVYGVAAGTYGLAALIAWRLLTNQQAAAAPVETAEPVPDDNAPRRVIVLSVAAFALLQCVTALTVQALPLFLDDELGRSVSDAGLLLGVCAALEIPLMLAFGFLSTRFSLRRLMLAGPVFTLAYALVVAFSSELWVLIAAQLVNAAGIAVVQGLGVSYMQELLPRQPGRASTLFTNAFPAGAMLAGPVLGLSQQVGYRTAYLTSAGLAVLALVLLLAARSSYSGQTSAVLGPLRRPSL</sequence>
<dbReference type="RefSeq" id="WP_253241254.1">
    <property type="nucleotide sequence ID" value="NZ_JAMYJR010000035.1"/>
</dbReference>
<keyword evidence="7 9" id="KW-1133">Transmembrane helix</keyword>
<gene>
    <name evidence="11" type="ORF">M1L60_31870</name>
</gene>
<comment type="subcellular location">
    <subcellularLocation>
        <location evidence="1">Cell membrane</location>
        <topology evidence="1">Multi-pass membrane protein</topology>
    </subcellularLocation>
</comment>
<dbReference type="CDD" id="cd17471">
    <property type="entry name" value="MFS_Set"/>
    <property type="match status" value="1"/>
</dbReference>
<proteinExistence type="inferred from homology"/>
<comment type="caution">
    <text evidence="11">The sequence shown here is derived from an EMBL/GenBank/DDBJ whole genome shotgun (WGS) entry which is preliminary data.</text>
</comment>
<keyword evidence="5" id="KW-0762">Sugar transport</keyword>
<name>A0ABT1DWF8_9ACTN</name>
<dbReference type="InterPro" id="IPR011701">
    <property type="entry name" value="MFS"/>
</dbReference>
<dbReference type="Pfam" id="PF07690">
    <property type="entry name" value="MFS_1"/>
    <property type="match status" value="2"/>
</dbReference>